<evidence type="ECO:0000313" key="5">
    <source>
        <dbReference type="Proteomes" id="UP000076858"/>
    </source>
</evidence>
<dbReference type="Gene3D" id="1.10.150.130">
    <property type="match status" value="1"/>
</dbReference>
<reference evidence="4 5" key="1">
    <citation type="submission" date="2016-03" db="EMBL/GenBank/DDBJ databases">
        <title>EvidentialGene: Evidence-directed Construction of Genes on Genomes.</title>
        <authorList>
            <person name="Gilbert D.G."/>
            <person name="Choi J.-H."/>
            <person name="Mockaitis K."/>
            <person name="Colbourne J."/>
            <person name="Pfrender M."/>
        </authorList>
    </citation>
    <scope>NUCLEOTIDE SEQUENCE [LARGE SCALE GENOMIC DNA]</scope>
    <source>
        <strain evidence="4 5">Xinb3</strain>
        <tissue evidence="4">Complete organism</tissue>
    </source>
</reference>
<comment type="caution">
    <text evidence="4">The sequence shown here is derived from an EMBL/GenBank/DDBJ whole genome shotgun (WGS) entry which is preliminary data.</text>
</comment>
<keyword evidence="1" id="KW-0238">DNA-binding</keyword>
<feature type="region of interest" description="Disordered" evidence="2">
    <location>
        <begin position="692"/>
        <end position="712"/>
    </location>
</feature>
<dbReference type="InterPro" id="IPR043502">
    <property type="entry name" value="DNA/RNA_pol_sf"/>
</dbReference>
<organism evidence="4 5">
    <name type="scientific">Daphnia magna</name>
    <dbReference type="NCBI Taxonomy" id="35525"/>
    <lineage>
        <taxon>Eukaryota</taxon>
        <taxon>Metazoa</taxon>
        <taxon>Ecdysozoa</taxon>
        <taxon>Arthropoda</taxon>
        <taxon>Crustacea</taxon>
        <taxon>Branchiopoda</taxon>
        <taxon>Diplostraca</taxon>
        <taxon>Cladocera</taxon>
        <taxon>Anomopoda</taxon>
        <taxon>Daphniidae</taxon>
        <taxon>Daphnia</taxon>
    </lineage>
</organism>
<dbReference type="GO" id="GO:0071897">
    <property type="term" value="P:DNA biosynthetic process"/>
    <property type="evidence" value="ECO:0007669"/>
    <property type="project" value="UniProtKB-ARBA"/>
</dbReference>
<dbReference type="InterPro" id="IPR000477">
    <property type="entry name" value="RT_dom"/>
</dbReference>
<dbReference type="AlphaFoldDB" id="A0A164MR36"/>
<keyword evidence="5" id="KW-1185">Reference proteome</keyword>
<gene>
    <name evidence="4" type="ORF">APZ42_031621</name>
</gene>
<dbReference type="InterPro" id="IPR052055">
    <property type="entry name" value="Hepadnavirus_pol/RT"/>
</dbReference>
<proteinExistence type="predicted"/>
<dbReference type="GO" id="GO:0003677">
    <property type="term" value="F:DNA binding"/>
    <property type="evidence" value="ECO:0007669"/>
    <property type="project" value="UniProtKB-KW"/>
</dbReference>
<feature type="compositionally biased region" description="Polar residues" evidence="2">
    <location>
        <begin position="694"/>
        <end position="704"/>
    </location>
</feature>
<dbReference type="SUPFAM" id="SSF56672">
    <property type="entry name" value="DNA/RNA polymerases"/>
    <property type="match status" value="1"/>
</dbReference>
<dbReference type="PANTHER" id="PTHR33050:SF7">
    <property type="entry name" value="RIBONUCLEASE H"/>
    <property type="match status" value="1"/>
</dbReference>
<dbReference type="InterPro" id="IPR010998">
    <property type="entry name" value="Integrase_recombinase_N"/>
</dbReference>
<dbReference type="EMBL" id="LRGB01002978">
    <property type="protein sequence ID" value="KZS05281.1"/>
    <property type="molecule type" value="Genomic_DNA"/>
</dbReference>
<accession>A0A164MR36</accession>
<dbReference type="InterPro" id="IPR043128">
    <property type="entry name" value="Rev_trsase/Diguanyl_cyclase"/>
</dbReference>
<evidence type="ECO:0000259" key="3">
    <source>
        <dbReference type="PROSITE" id="PS50878"/>
    </source>
</evidence>
<dbReference type="PROSITE" id="PS50878">
    <property type="entry name" value="RT_POL"/>
    <property type="match status" value="1"/>
</dbReference>
<dbReference type="PANTHER" id="PTHR33050">
    <property type="entry name" value="REVERSE TRANSCRIPTASE DOMAIN-CONTAINING PROTEIN"/>
    <property type="match status" value="1"/>
</dbReference>
<name>A0A164MR36_9CRUS</name>
<protein>
    <recommendedName>
        <fullName evidence="3">Reverse transcriptase domain-containing protein</fullName>
    </recommendedName>
</protein>
<feature type="domain" description="Reverse transcriptase" evidence="3">
    <location>
        <begin position="380"/>
        <end position="577"/>
    </location>
</feature>
<evidence type="ECO:0000256" key="2">
    <source>
        <dbReference type="SAM" id="MobiDB-lite"/>
    </source>
</evidence>
<dbReference type="Pfam" id="PF00078">
    <property type="entry name" value="RVT_1"/>
    <property type="match status" value="1"/>
</dbReference>
<dbReference type="Gene3D" id="3.30.70.270">
    <property type="match status" value="1"/>
</dbReference>
<sequence>MLICPEQVAQAVLDNFCDVGEGSFENIERECSVAWEDDGMTGLIEEGDLEKPFIWLRRDVGVYSEPGSRESLRKQQVVSGDSLKPLFPLSIKHADDGVFRRMELVCVVEITKHGGPSEGFWLCEIVFEKFVRLELNVCRPNVLALYSSGEKRGVEEVGSLLNILQTFSSSCKVQSCQSQAPTARVQDRVFLHQDPVIGKTVTNVWVPSNSAMGCPLTFLLGEDMQQEEYHEAIRDTLDLIAESFHEITQQRQKNILRQTSPSFLYLLGDQSNFDVKESVSLFVRTFVRSMVRLADTQAKLGNLRRGGHFSREGMAAIFAQKRVTLATKLVAVEMVAETIIFMAMEATVQDMVAEEEQTAVDMAGIKNFTQLTDLEALITATGAISPTSIKGFISSLFVIPKKTGEFRPIVNLKQLNTFVVYRHFKMEEFSNLKHLVSQNDWMGKLDLKDAYLTVPVHKDCRRFLKFIWEGLLYQFNCLAFGLSSAPWAFTKILKQGVTLLRQQGIRLIVYLDDIIILNSDREKLIEHIVRVKNLFELLGDLASLAYIRQLKLVLVISTVCSVPLPRRVTPLYFKVQVLQRDYEIQATTERRSQKRSTVVDSTEMDPASRAIRSLMERPAAYLRELASTAGSLGNERLQPDMERAQGLCLPPLLPDQRLPIESQAGESGTGSSLPLLAEPGVLSVVTRDGVRNSAGVQSPTTPISFPSGRASSAMPDEVIPADRLEIIRGRLRKQVIPERVIPLVLSGPRPTTLAAYQSAWIHWENWCVKFGHSPELNNIGNILLFLTKVLEGGKAFSTINIYRSMLSVTLQPIEWHAVGKNPYVIALMRGIFNVKPPTPKYTRNVGGGGCP</sequence>
<dbReference type="OrthoDB" id="6368171at2759"/>
<evidence type="ECO:0000313" key="4">
    <source>
        <dbReference type="EMBL" id="KZS05281.1"/>
    </source>
</evidence>
<dbReference type="Gene3D" id="3.10.10.10">
    <property type="entry name" value="HIV Type 1 Reverse Transcriptase, subunit A, domain 1"/>
    <property type="match status" value="1"/>
</dbReference>
<dbReference type="CDD" id="cd03714">
    <property type="entry name" value="RT_DIRS1"/>
    <property type="match status" value="1"/>
</dbReference>
<evidence type="ECO:0000256" key="1">
    <source>
        <dbReference type="ARBA" id="ARBA00023125"/>
    </source>
</evidence>
<dbReference type="SUPFAM" id="SSF47823">
    <property type="entry name" value="lambda integrase-like, N-terminal domain"/>
    <property type="match status" value="1"/>
</dbReference>
<dbReference type="Proteomes" id="UP000076858">
    <property type="component" value="Unassembled WGS sequence"/>
</dbReference>